<dbReference type="InterPro" id="IPR036170">
    <property type="entry name" value="YezG-like_sf"/>
</dbReference>
<dbReference type="SUPFAM" id="SSF160424">
    <property type="entry name" value="BH3703-like"/>
    <property type="match status" value="1"/>
</dbReference>
<reference evidence="1 2" key="1">
    <citation type="submission" date="2019-04" db="EMBL/GenBank/DDBJ databases">
        <title>Lysinibacillus genome sequencing.</title>
        <authorList>
            <person name="Dunlap C."/>
        </authorList>
    </citation>
    <scope>NUCLEOTIDE SEQUENCE [LARGE SCALE GENOMIC DNA]</scope>
    <source>
        <strain evidence="1 2">CCTCC AB 2010389</strain>
    </source>
</reference>
<dbReference type="RefSeq" id="WP_107894718.1">
    <property type="nucleotide sequence ID" value="NZ_PYWM01000004.1"/>
</dbReference>
<accession>A0A4U2ZCQ6</accession>
<dbReference type="Pfam" id="PF04634">
    <property type="entry name" value="YezG-like"/>
    <property type="match status" value="1"/>
</dbReference>
<dbReference type="NCBIfam" id="TIGR01741">
    <property type="entry name" value="staph_tand_hypo"/>
    <property type="match status" value="1"/>
</dbReference>
<dbReference type="EMBL" id="SZPU01000009">
    <property type="protein sequence ID" value="TKI72129.1"/>
    <property type="molecule type" value="Genomic_DNA"/>
</dbReference>
<keyword evidence="2" id="KW-1185">Reference proteome</keyword>
<sequence length="159" mass="19160">MEQQMNQMYPMIAEHVIAMIPDGNWYEIYLYAEILDGSRVVYFYFNTSENEDFIYSHDIPEKYKLSEKNYDNLLIELQNIFYDLRQIFIDNDQAPWTNLTLTLKYPGKIKINYDYEDIINSAIFPTQRQMIFEYQHLGLLPQSEKNRQLIQNYINNLKG</sequence>
<dbReference type="InterPro" id="IPR006728">
    <property type="entry name" value="YezG-like"/>
</dbReference>
<evidence type="ECO:0000313" key="1">
    <source>
        <dbReference type="EMBL" id="TKI72129.1"/>
    </source>
</evidence>
<comment type="caution">
    <text evidence="1">The sequence shown here is derived from an EMBL/GenBank/DDBJ whole genome shotgun (WGS) entry which is preliminary data.</text>
</comment>
<proteinExistence type="predicted"/>
<evidence type="ECO:0000313" key="2">
    <source>
        <dbReference type="Proteomes" id="UP000308744"/>
    </source>
</evidence>
<gene>
    <name evidence="1" type="ORF">FC756_03030</name>
</gene>
<organism evidence="1 2">
    <name type="scientific">Lysinibacillus mangiferihumi</name>
    <dbReference type="NCBI Taxonomy" id="1130819"/>
    <lineage>
        <taxon>Bacteria</taxon>
        <taxon>Bacillati</taxon>
        <taxon>Bacillota</taxon>
        <taxon>Bacilli</taxon>
        <taxon>Bacillales</taxon>
        <taxon>Bacillaceae</taxon>
        <taxon>Lysinibacillus</taxon>
    </lineage>
</organism>
<name>A0A4U2ZCQ6_9BACI</name>
<dbReference type="Gene3D" id="3.30.500.20">
    <property type="entry name" value="BH3703-like domains"/>
    <property type="match status" value="1"/>
</dbReference>
<protein>
    <submittedName>
        <fullName evidence="1">DUF600 family protein</fullName>
    </submittedName>
</protein>
<dbReference type="Proteomes" id="UP000308744">
    <property type="component" value="Unassembled WGS sequence"/>
</dbReference>
<dbReference type="AlphaFoldDB" id="A0A4U2ZCQ6"/>